<feature type="domain" description="HTH hxlR-type" evidence="7">
    <location>
        <begin position="222"/>
        <end position="320"/>
    </location>
</feature>
<dbReference type="InterPro" id="IPR001737">
    <property type="entry name" value="KsgA/Erm"/>
</dbReference>
<dbReference type="Gene3D" id="1.10.10.10">
    <property type="entry name" value="Winged helix-like DNA-binding domain superfamily/Winged helix DNA-binding domain"/>
    <property type="match status" value="1"/>
</dbReference>
<dbReference type="CDD" id="cd02440">
    <property type="entry name" value="AdoMet_MTases"/>
    <property type="match status" value="1"/>
</dbReference>
<dbReference type="InterPro" id="IPR002577">
    <property type="entry name" value="HTH_HxlR"/>
</dbReference>
<dbReference type="PROSITE" id="PS51689">
    <property type="entry name" value="SAM_RNA_A_N6_MT"/>
    <property type="match status" value="1"/>
</dbReference>
<dbReference type="GO" id="GO:0005829">
    <property type="term" value="C:cytosol"/>
    <property type="evidence" value="ECO:0007669"/>
    <property type="project" value="TreeGrafter"/>
</dbReference>
<organism evidence="8">
    <name type="scientific">marine sediment metagenome</name>
    <dbReference type="NCBI Taxonomy" id="412755"/>
    <lineage>
        <taxon>unclassified sequences</taxon>
        <taxon>metagenomes</taxon>
        <taxon>ecological metagenomes</taxon>
    </lineage>
</organism>
<dbReference type="InterPro" id="IPR020596">
    <property type="entry name" value="rRNA_Ade_Mease_Trfase_CS"/>
</dbReference>
<comment type="caution">
    <text evidence="8">The sequence shown here is derived from an EMBL/GenBank/DDBJ whole genome shotgun (WGS) entry which is preliminary data.</text>
</comment>
<dbReference type="InterPro" id="IPR011530">
    <property type="entry name" value="rRNA_adenine_dimethylase"/>
</dbReference>
<dbReference type="FunFam" id="1.10.8.100:FF:000001">
    <property type="entry name" value="Ribosomal RNA small subunit methyltransferase A"/>
    <property type="match status" value="1"/>
</dbReference>
<evidence type="ECO:0000256" key="2">
    <source>
        <dbReference type="ARBA" id="ARBA00022552"/>
    </source>
</evidence>
<keyword evidence="6" id="KW-0694">RNA-binding</keyword>
<evidence type="ECO:0000256" key="5">
    <source>
        <dbReference type="ARBA" id="ARBA00022691"/>
    </source>
</evidence>
<dbReference type="Gene3D" id="3.40.50.150">
    <property type="entry name" value="Vaccinia Virus protein VP39"/>
    <property type="match status" value="1"/>
</dbReference>
<proteinExistence type="inferred from homology"/>
<sequence length="370" mass="40997">DVLEIGPGPGGLTRGLLAEGARRVLAVEKDARCMPALAEIAAAYSGRLEVVNADALALDVTSRLDAPIRVVANLPYNVGTELLTRWLDPGHWPPFWDSLTLMFQREVAERIVATPGSKSYGRLAILSQWRSDPRIVMELPPEAFSPPPKVHSAVVHLTRLAEPRFPAEPRVLFRVVAAGFNQRRKMLRASLKGLAPDIEQRLERAGIKPTQRAEELSLPQFCALARDAELLGERWTLLIIRELLLGPKRYTDLRERLDGVSTSVLAERLSRLEDAGLIRRTSLEPPAASIVYELTQDGRALRPAVFALIRWGGRYLMPQRPGERVEPDWLRLAMSAYIPKGPTPERSFNIHIPADGSEAVIHVRGGPDGT</sequence>
<dbReference type="InterPro" id="IPR011991">
    <property type="entry name" value="ArsR-like_HTH"/>
</dbReference>
<feature type="non-terminal residue" evidence="8">
    <location>
        <position position="370"/>
    </location>
</feature>
<dbReference type="EMBL" id="LAZR01060491">
    <property type="protein sequence ID" value="KKK65567.1"/>
    <property type="molecule type" value="Genomic_DNA"/>
</dbReference>
<dbReference type="HAMAP" id="MF_00607">
    <property type="entry name" value="16SrRNA_methyltr_A"/>
    <property type="match status" value="1"/>
</dbReference>
<dbReference type="PANTHER" id="PTHR11727:SF7">
    <property type="entry name" value="DIMETHYLADENOSINE TRANSFERASE-RELATED"/>
    <property type="match status" value="1"/>
</dbReference>
<dbReference type="SUPFAM" id="SSF53335">
    <property type="entry name" value="S-adenosyl-L-methionine-dependent methyltransferases"/>
    <property type="match status" value="1"/>
</dbReference>
<evidence type="ECO:0000256" key="6">
    <source>
        <dbReference type="ARBA" id="ARBA00022884"/>
    </source>
</evidence>
<keyword evidence="1" id="KW-0963">Cytoplasm</keyword>
<gene>
    <name evidence="8" type="ORF">LCGC14_2972840</name>
</gene>
<dbReference type="GO" id="GO:0003723">
    <property type="term" value="F:RNA binding"/>
    <property type="evidence" value="ECO:0007669"/>
    <property type="project" value="UniProtKB-KW"/>
</dbReference>
<evidence type="ECO:0000313" key="8">
    <source>
        <dbReference type="EMBL" id="KKK65567.1"/>
    </source>
</evidence>
<evidence type="ECO:0000256" key="3">
    <source>
        <dbReference type="ARBA" id="ARBA00022603"/>
    </source>
</evidence>
<keyword evidence="2" id="KW-0698">rRNA processing</keyword>
<accession>A0A0F8X8W3</accession>
<dbReference type="Pfam" id="PF01638">
    <property type="entry name" value="HxlR"/>
    <property type="match status" value="1"/>
</dbReference>
<dbReference type="GO" id="GO:0000179">
    <property type="term" value="F:rRNA (adenine-N6,N6-)-dimethyltransferase activity"/>
    <property type="evidence" value="ECO:0007669"/>
    <property type="project" value="InterPro"/>
</dbReference>
<keyword evidence="3" id="KW-0489">Methyltransferase</keyword>
<feature type="non-terminal residue" evidence="8">
    <location>
        <position position="1"/>
    </location>
</feature>
<dbReference type="PROSITE" id="PS01131">
    <property type="entry name" value="RRNA_A_DIMETH"/>
    <property type="match status" value="1"/>
</dbReference>
<dbReference type="Pfam" id="PF00398">
    <property type="entry name" value="RrnaAD"/>
    <property type="match status" value="1"/>
</dbReference>
<reference evidence="8" key="1">
    <citation type="journal article" date="2015" name="Nature">
        <title>Complex archaea that bridge the gap between prokaryotes and eukaryotes.</title>
        <authorList>
            <person name="Spang A."/>
            <person name="Saw J.H."/>
            <person name="Jorgensen S.L."/>
            <person name="Zaremba-Niedzwiedzka K."/>
            <person name="Martijn J."/>
            <person name="Lind A.E."/>
            <person name="van Eijk R."/>
            <person name="Schleper C."/>
            <person name="Guy L."/>
            <person name="Ettema T.J."/>
        </authorList>
    </citation>
    <scope>NUCLEOTIDE SEQUENCE</scope>
</reference>
<dbReference type="Gene3D" id="1.10.8.100">
    <property type="entry name" value="Ribosomal RNA adenine dimethylase-like, domain 2"/>
    <property type="match status" value="1"/>
</dbReference>
<dbReference type="InterPro" id="IPR036390">
    <property type="entry name" value="WH_DNA-bd_sf"/>
</dbReference>
<evidence type="ECO:0000256" key="1">
    <source>
        <dbReference type="ARBA" id="ARBA00022490"/>
    </source>
</evidence>
<keyword evidence="4" id="KW-0808">Transferase</keyword>
<dbReference type="SUPFAM" id="SSF46785">
    <property type="entry name" value="Winged helix' DNA-binding domain"/>
    <property type="match status" value="1"/>
</dbReference>
<dbReference type="PANTHER" id="PTHR11727">
    <property type="entry name" value="DIMETHYLADENOSINE TRANSFERASE"/>
    <property type="match status" value="1"/>
</dbReference>
<dbReference type="InterPro" id="IPR020598">
    <property type="entry name" value="rRNA_Ade_methylase_Trfase_N"/>
</dbReference>
<name>A0A0F8X8W3_9ZZZZ</name>
<evidence type="ECO:0000256" key="4">
    <source>
        <dbReference type="ARBA" id="ARBA00022679"/>
    </source>
</evidence>
<dbReference type="SMART" id="SM00650">
    <property type="entry name" value="rADc"/>
    <property type="match status" value="1"/>
</dbReference>
<dbReference type="InterPro" id="IPR023165">
    <property type="entry name" value="rRNA_Ade_diMease-like_C"/>
</dbReference>
<evidence type="ECO:0000259" key="7">
    <source>
        <dbReference type="PROSITE" id="PS51118"/>
    </source>
</evidence>
<dbReference type="InterPro" id="IPR029063">
    <property type="entry name" value="SAM-dependent_MTases_sf"/>
</dbReference>
<dbReference type="NCBIfam" id="TIGR00755">
    <property type="entry name" value="ksgA"/>
    <property type="match status" value="1"/>
</dbReference>
<dbReference type="AlphaFoldDB" id="A0A0F8X8W3"/>
<dbReference type="PROSITE" id="PS51118">
    <property type="entry name" value="HTH_HXLR"/>
    <property type="match status" value="1"/>
</dbReference>
<dbReference type="CDD" id="cd00090">
    <property type="entry name" value="HTH_ARSR"/>
    <property type="match status" value="1"/>
</dbReference>
<dbReference type="InterPro" id="IPR036388">
    <property type="entry name" value="WH-like_DNA-bd_sf"/>
</dbReference>
<protein>
    <recommendedName>
        <fullName evidence="7">HTH hxlR-type domain-containing protein</fullName>
    </recommendedName>
</protein>
<keyword evidence="5" id="KW-0949">S-adenosyl-L-methionine</keyword>